<name>A0A2A5T699_9GAMM</name>
<proteinExistence type="predicted"/>
<accession>A0A2A5T699</accession>
<dbReference type="EMBL" id="NBYY01000009">
    <property type="protein sequence ID" value="PCS23729.1"/>
    <property type="molecule type" value="Genomic_DNA"/>
</dbReference>
<keyword evidence="2" id="KW-1185">Reference proteome</keyword>
<sequence>MDENAVLPILLNPLRRKIQQVNADGAYDTQVCHHVPKNKGISPVFHLEATWGTERKGMLEMKL</sequence>
<dbReference type="Proteomes" id="UP000219020">
    <property type="component" value="Unassembled WGS sequence"/>
</dbReference>
<protein>
    <submittedName>
        <fullName evidence="1">Mobile element protein</fullName>
    </submittedName>
</protein>
<dbReference type="AlphaFoldDB" id="A0A2A5T699"/>
<evidence type="ECO:0000313" key="1">
    <source>
        <dbReference type="EMBL" id="PCS23729.1"/>
    </source>
</evidence>
<organism evidence="1 2">
    <name type="scientific">Candidatus Enterovibrio escicola</name>
    <dbReference type="NCBI Taxonomy" id="1927127"/>
    <lineage>
        <taxon>Bacteria</taxon>
        <taxon>Pseudomonadati</taxon>
        <taxon>Pseudomonadota</taxon>
        <taxon>Gammaproteobacteria</taxon>
        <taxon>Vibrionales</taxon>
        <taxon>Vibrionaceae</taxon>
        <taxon>Enterovibrio</taxon>
    </lineage>
</organism>
<comment type="caution">
    <text evidence="1">The sequence shown here is derived from an EMBL/GenBank/DDBJ whole genome shotgun (WGS) entry which is preliminary data.</text>
</comment>
<evidence type="ECO:0000313" key="2">
    <source>
        <dbReference type="Proteomes" id="UP000219020"/>
    </source>
</evidence>
<gene>
    <name evidence="1" type="ORF">BTN49_0698</name>
</gene>
<reference evidence="2" key="1">
    <citation type="submission" date="2017-04" db="EMBL/GenBank/DDBJ databases">
        <title>Genome evolution of the luminous symbionts of deep sea anglerfish.</title>
        <authorList>
            <person name="Hendry T.A."/>
        </authorList>
    </citation>
    <scope>NUCLEOTIDE SEQUENCE [LARGE SCALE GENOMIC DNA]</scope>
</reference>